<evidence type="ECO:0000313" key="2">
    <source>
        <dbReference type="EMBL" id="CAB1449099.1"/>
    </source>
</evidence>
<accession>A0A9N7Z511</accession>
<comment type="caution">
    <text evidence="2">The sequence shown here is derived from an EMBL/GenBank/DDBJ whole genome shotgun (WGS) entry which is preliminary data.</text>
</comment>
<organism evidence="2 3">
    <name type="scientific">Pleuronectes platessa</name>
    <name type="common">European plaice</name>
    <dbReference type="NCBI Taxonomy" id="8262"/>
    <lineage>
        <taxon>Eukaryota</taxon>
        <taxon>Metazoa</taxon>
        <taxon>Chordata</taxon>
        <taxon>Craniata</taxon>
        <taxon>Vertebrata</taxon>
        <taxon>Euteleostomi</taxon>
        <taxon>Actinopterygii</taxon>
        <taxon>Neopterygii</taxon>
        <taxon>Teleostei</taxon>
        <taxon>Neoteleostei</taxon>
        <taxon>Acanthomorphata</taxon>
        <taxon>Carangaria</taxon>
        <taxon>Pleuronectiformes</taxon>
        <taxon>Pleuronectoidei</taxon>
        <taxon>Pleuronectidae</taxon>
        <taxon>Pleuronectes</taxon>
    </lineage>
</organism>
<name>A0A9N7Z511_PLEPL</name>
<evidence type="ECO:0000313" key="3">
    <source>
        <dbReference type="Proteomes" id="UP001153269"/>
    </source>
</evidence>
<dbReference type="AlphaFoldDB" id="A0A9N7Z511"/>
<evidence type="ECO:0000256" key="1">
    <source>
        <dbReference type="SAM" id="MobiDB-lite"/>
    </source>
</evidence>
<sequence>MHNILLKLSRGLRGHESGESTCNNLYVNAADVESESSRDKRCRRPVQGATRLSPTKPRVPQRTSTASFLVSDSTMIREHRLTRTFPSLRIWSCQSSLSAETPQGLEAGNKKKAIVQLTRLHVSLCHGVRLGLS</sequence>
<dbReference type="EMBL" id="CADEAL010004001">
    <property type="protein sequence ID" value="CAB1449099.1"/>
    <property type="molecule type" value="Genomic_DNA"/>
</dbReference>
<dbReference type="Proteomes" id="UP001153269">
    <property type="component" value="Unassembled WGS sequence"/>
</dbReference>
<protein>
    <submittedName>
        <fullName evidence="2">Uncharacterized protein</fullName>
    </submittedName>
</protein>
<keyword evidence="3" id="KW-1185">Reference proteome</keyword>
<gene>
    <name evidence="2" type="ORF">PLEPLA_LOCUS36779</name>
</gene>
<feature type="region of interest" description="Disordered" evidence="1">
    <location>
        <begin position="36"/>
        <end position="64"/>
    </location>
</feature>
<proteinExistence type="predicted"/>
<reference evidence="2" key="1">
    <citation type="submission" date="2020-03" db="EMBL/GenBank/DDBJ databases">
        <authorList>
            <person name="Weist P."/>
        </authorList>
    </citation>
    <scope>NUCLEOTIDE SEQUENCE</scope>
</reference>